<dbReference type="GeneID" id="92365945"/>
<accession>A0A1J4MME7</accession>
<keyword evidence="2" id="KW-1185">Reference proteome</keyword>
<dbReference type="InterPro" id="IPR011992">
    <property type="entry name" value="EF-hand-dom_pair"/>
</dbReference>
<dbReference type="RefSeq" id="XP_067067261.1">
    <property type="nucleotide sequence ID" value="XM_067211994.1"/>
</dbReference>
<proteinExistence type="predicted"/>
<dbReference type="VEuPathDB" id="CryptoDB:cand_017600"/>
<dbReference type="SUPFAM" id="SSF47473">
    <property type="entry name" value="EF-hand"/>
    <property type="match status" value="1"/>
</dbReference>
<protein>
    <recommendedName>
        <fullName evidence="3">EF-hand domain-containing protein</fullName>
    </recommendedName>
</protein>
<dbReference type="OrthoDB" id="435273at2759"/>
<sequence length="247" mass="28321">MEIINQAIKNLRIHYDNLHVENWNYGELVVLVDIEEDNKEEYSEVEVEIEISSNKSTDNVLEIIKEQPIAKREPTIYEIEFEKVANSDNKCDINQLKKYLHTLGLAPTESQILKIVDKYGDSKISLENALMVYKEISNDKYTSEDLSKGIESDSTEISRKRLHLLLEQFGDHMSAEEIDIVLDKLGFQGLNSFSKKEFLEALSKDAKQIQVSENEMNESIDKTNTQVSNLVAEKPIDKNPIDEVVLN</sequence>
<evidence type="ECO:0008006" key="3">
    <source>
        <dbReference type="Google" id="ProtNLM"/>
    </source>
</evidence>
<gene>
    <name evidence="1" type="ORF">cand_017600</name>
</gene>
<dbReference type="Proteomes" id="UP000186804">
    <property type="component" value="Unassembled WGS sequence"/>
</dbReference>
<evidence type="ECO:0000313" key="2">
    <source>
        <dbReference type="Proteomes" id="UP000186804"/>
    </source>
</evidence>
<evidence type="ECO:0000313" key="1">
    <source>
        <dbReference type="EMBL" id="OII74180.1"/>
    </source>
</evidence>
<reference evidence="1 2" key="1">
    <citation type="submission" date="2016-10" db="EMBL/GenBank/DDBJ databases">
        <title>Reductive evolution of mitochondrial metabolism and differential evolution of invasion-related proteins in Cryptosporidium.</title>
        <authorList>
            <person name="Liu S."/>
            <person name="Roellig D.M."/>
            <person name="Guo Y."/>
            <person name="Li N."/>
            <person name="Frace M.A."/>
            <person name="Tang K."/>
            <person name="Zhang L."/>
            <person name="Feng Y."/>
            <person name="Xiao L."/>
        </authorList>
    </citation>
    <scope>NUCLEOTIDE SEQUENCE [LARGE SCALE GENOMIC DNA]</scope>
    <source>
        <strain evidence="1">30847</strain>
    </source>
</reference>
<organism evidence="1 2">
    <name type="scientific">Cryptosporidium andersoni</name>
    <dbReference type="NCBI Taxonomy" id="117008"/>
    <lineage>
        <taxon>Eukaryota</taxon>
        <taxon>Sar</taxon>
        <taxon>Alveolata</taxon>
        <taxon>Apicomplexa</taxon>
        <taxon>Conoidasida</taxon>
        <taxon>Coccidia</taxon>
        <taxon>Eucoccidiorida</taxon>
        <taxon>Eimeriorina</taxon>
        <taxon>Cryptosporidiidae</taxon>
        <taxon>Cryptosporidium</taxon>
    </lineage>
</organism>
<dbReference type="EMBL" id="LRBS01000099">
    <property type="protein sequence ID" value="OII74180.1"/>
    <property type="molecule type" value="Genomic_DNA"/>
</dbReference>
<comment type="caution">
    <text evidence="1">The sequence shown here is derived from an EMBL/GenBank/DDBJ whole genome shotgun (WGS) entry which is preliminary data.</text>
</comment>
<dbReference type="AlphaFoldDB" id="A0A1J4MME7"/>
<name>A0A1J4MME7_9CRYT</name>
<dbReference type="Gene3D" id="1.10.238.10">
    <property type="entry name" value="EF-hand"/>
    <property type="match status" value="1"/>
</dbReference>